<reference evidence="7 8" key="1">
    <citation type="submission" date="2016-08" db="EMBL/GenBank/DDBJ databases">
        <title>Whole genome sequence of Mesorhizobium sp. strain UASWS1009 isolated from industrial sewage.</title>
        <authorList>
            <person name="Crovadore J."/>
            <person name="Calmin G."/>
            <person name="Chablais R."/>
            <person name="Cochard B."/>
            <person name="Lefort F."/>
        </authorList>
    </citation>
    <scope>NUCLEOTIDE SEQUENCE [LARGE SCALE GENOMIC DNA]</scope>
    <source>
        <strain evidence="7 8">UASWS1009</strain>
    </source>
</reference>
<dbReference type="SUPFAM" id="SSF101790">
    <property type="entry name" value="Aminomethyltransferase beta-barrel domain"/>
    <property type="match status" value="1"/>
</dbReference>
<dbReference type="PANTHER" id="PTHR43757:SF15">
    <property type="entry name" value="PYRUVATE DEHYDROGENASE PHOSPHATASE REGULATORY SUBUNIT, MITOCHONDRIAL-LIKE"/>
    <property type="match status" value="1"/>
</dbReference>
<dbReference type="InterPro" id="IPR013977">
    <property type="entry name" value="GcvT_C"/>
</dbReference>
<dbReference type="Proteomes" id="UP000094412">
    <property type="component" value="Unassembled WGS sequence"/>
</dbReference>
<dbReference type="Pfam" id="PF16350">
    <property type="entry name" value="FAO_M"/>
    <property type="match status" value="1"/>
</dbReference>
<organism evidence="7 8">
    <name type="scientific">Mesorhizobium hungaricum</name>
    <dbReference type="NCBI Taxonomy" id="1566387"/>
    <lineage>
        <taxon>Bacteria</taxon>
        <taxon>Pseudomonadati</taxon>
        <taxon>Pseudomonadota</taxon>
        <taxon>Alphaproteobacteria</taxon>
        <taxon>Hyphomicrobiales</taxon>
        <taxon>Phyllobacteriaceae</taxon>
        <taxon>Mesorhizobium</taxon>
    </lineage>
</organism>
<dbReference type="Gene3D" id="3.30.1360.120">
    <property type="entry name" value="Probable tRNA modification gtpase trme, domain 1"/>
    <property type="match status" value="1"/>
</dbReference>
<dbReference type="SUPFAM" id="SSF103025">
    <property type="entry name" value="Folate-binding domain"/>
    <property type="match status" value="1"/>
</dbReference>
<keyword evidence="8" id="KW-1185">Reference proteome</keyword>
<dbReference type="PANTHER" id="PTHR43757">
    <property type="entry name" value="AMINOMETHYLTRANSFERASE"/>
    <property type="match status" value="1"/>
</dbReference>
<gene>
    <name evidence="7" type="ORF">QV13_06845</name>
</gene>
<dbReference type="Gene3D" id="3.30.70.1400">
    <property type="entry name" value="Aminomethyltransferase beta-barrel domains"/>
    <property type="match status" value="1"/>
</dbReference>
<feature type="domain" description="GCVT N-terminal" evidence="4">
    <location>
        <begin position="425"/>
        <end position="701"/>
    </location>
</feature>
<dbReference type="InterPro" id="IPR036188">
    <property type="entry name" value="FAD/NAD-bd_sf"/>
</dbReference>
<dbReference type="OrthoDB" id="9804379at2"/>
<dbReference type="Pfam" id="PF01266">
    <property type="entry name" value="DAO"/>
    <property type="match status" value="1"/>
</dbReference>
<dbReference type="SUPFAM" id="SSF51905">
    <property type="entry name" value="FAD/NAD(P)-binding domain"/>
    <property type="match status" value="1"/>
</dbReference>
<dbReference type="SUPFAM" id="SSF54373">
    <property type="entry name" value="FAD-linked reductases, C-terminal domain"/>
    <property type="match status" value="1"/>
</dbReference>
<dbReference type="InterPro" id="IPR006222">
    <property type="entry name" value="GCVT_N"/>
</dbReference>
<dbReference type="STRING" id="1566387.QV13_06845"/>
<feature type="domain" description="Aminomethyltransferase C-terminal" evidence="5">
    <location>
        <begin position="721"/>
        <end position="805"/>
    </location>
</feature>
<evidence type="ECO:0000313" key="8">
    <source>
        <dbReference type="Proteomes" id="UP000094412"/>
    </source>
</evidence>
<evidence type="ECO:0000259" key="3">
    <source>
        <dbReference type="Pfam" id="PF01266"/>
    </source>
</evidence>
<dbReference type="Gene3D" id="2.40.30.110">
    <property type="entry name" value="Aminomethyltransferase beta-barrel domains"/>
    <property type="match status" value="1"/>
</dbReference>
<evidence type="ECO:0000259" key="5">
    <source>
        <dbReference type="Pfam" id="PF08669"/>
    </source>
</evidence>
<comment type="similarity">
    <text evidence="1">Belongs to the GcvT family.</text>
</comment>
<keyword evidence="2" id="KW-0560">Oxidoreductase</keyword>
<feature type="domain" description="FAD dependent oxidoreductase central" evidence="6">
    <location>
        <begin position="367"/>
        <end position="420"/>
    </location>
</feature>
<evidence type="ECO:0000259" key="6">
    <source>
        <dbReference type="Pfam" id="PF16350"/>
    </source>
</evidence>
<sequence>MALPKHAQVVIVGGGIIGVSIAYHLTKLGWRDVVLLERGQLTCGTTWHAAGLVMQLRTTHTMTELCRYGTRLFDELKSETGQDTGFRRTGSLPIARNADRLVEISRLVSLGKSFGVEAHMLSAPEVKEHYPLLDDTHIVGGAFIPGDGQTNPVDSTQALAKGARAGGANIFENVSVTGFEIEQGKIKGVVTDHGTVNCEVAVLCAGAWSRDLGRLAGVNVPLYAAEHMYVTTEADPAIPKDLPVLRDTDGYLYIKEDAGKLLVGAFEPHAKPLPMEKLPNRFEFGELPEDWAQFELPMSKAIQVVPLLQSLGIRHFMNGPESFTPDNKFILGEAPEVKGFYVAAGFNSQGILSAAGVGKALSEWIVNGEPTMDLSEVDIARFHKFQGNRKYLHERISESLGLLYAMHWPHRQFETARPVRETPLFARLKARNAVFGTAAGWERANWFAPEGSRPEYVYSYGRQNWFDVVGEEHCAAREAVALFDLSSFGKTFIEGPDAEAELQRICANDMAVATNKVVYTQMLNSRGGIVADVTFTRLSEDRYMMVTAAAAQAQDLSWVRRNLRVGARVTVTDVTSGFAVLSVMGPRARRHLEAVSTADFSNDAFPFGTAQEIEIGYAKAHALRVTYVGELGWELYLPTEFAGPAFDLLVKEGEPLGMRLAGYHALDSLRSEKGYRHFGHDVTPGDTPLEAGLSFAVSFRKADHFIGRAALEKQQAEGLKRRIVFLRMESSEPILLHDEPILRDGRIVGRTTSAAFGYTLGSSVAQGYVTLPDSDWKSWLSQGSFEVELAGVRHKAICQARPFYDPDNARIRL</sequence>
<feature type="domain" description="FAD dependent oxidoreductase" evidence="3">
    <location>
        <begin position="9"/>
        <end position="364"/>
    </location>
</feature>
<evidence type="ECO:0000313" key="7">
    <source>
        <dbReference type="EMBL" id="OCX21377.1"/>
    </source>
</evidence>
<evidence type="ECO:0000256" key="1">
    <source>
        <dbReference type="ARBA" id="ARBA00008609"/>
    </source>
</evidence>
<comment type="caution">
    <text evidence="7">The sequence shown here is derived from an EMBL/GenBank/DDBJ whole genome shotgun (WGS) entry which is preliminary data.</text>
</comment>
<protein>
    <submittedName>
        <fullName evidence="7">FAD-dependent oxidoreductase</fullName>
    </submittedName>
</protein>
<dbReference type="RefSeq" id="WP_065997037.1">
    <property type="nucleotide sequence ID" value="NZ_MDEO01000028.1"/>
</dbReference>
<evidence type="ECO:0000256" key="2">
    <source>
        <dbReference type="ARBA" id="ARBA00023002"/>
    </source>
</evidence>
<name>A0A1C2E2Y7_9HYPH</name>
<dbReference type="Gene3D" id="3.30.9.10">
    <property type="entry name" value="D-Amino Acid Oxidase, subunit A, domain 2"/>
    <property type="match status" value="1"/>
</dbReference>
<dbReference type="InterPro" id="IPR006076">
    <property type="entry name" value="FAD-dep_OxRdtase"/>
</dbReference>
<dbReference type="InterPro" id="IPR029043">
    <property type="entry name" value="GcvT/YgfZ_C"/>
</dbReference>
<dbReference type="AlphaFoldDB" id="A0A1C2E2Y7"/>
<dbReference type="Pfam" id="PF01571">
    <property type="entry name" value="GCV_T"/>
    <property type="match status" value="1"/>
</dbReference>
<dbReference type="EMBL" id="MDEO01000028">
    <property type="protein sequence ID" value="OCX21377.1"/>
    <property type="molecule type" value="Genomic_DNA"/>
</dbReference>
<dbReference type="InterPro" id="IPR028896">
    <property type="entry name" value="GcvT/YgfZ/DmdA"/>
</dbReference>
<dbReference type="Pfam" id="PF08669">
    <property type="entry name" value="GCV_T_C"/>
    <property type="match status" value="1"/>
</dbReference>
<dbReference type="InterPro" id="IPR027266">
    <property type="entry name" value="TrmE/GcvT-like"/>
</dbReference>
<evidence type="ECO:0000259" key="4">
    <source>
        <dbReference type="Pfam" id="PF01571"/>
    </source>
</evidence>
<dbReference type="Gene3D" id="3.50.50.60">
    <property type="entry name" value="FAD/NAD(P)-binding domain"/>
    <property type="match status" value="1"/>
</dbReference>
<dbReference type="GO" id="GO:0016491">
    <property type="term" value="F:oxidoreductase activity"/>
    <property type="evidence" value="ECO:0007669"/>
    <property type="project" value="UniProtKB-KW"/>
</dbReference>
<dbReference type="InterPro" id="IPR032503">
    <property type="entry name" value="FAO_M"/>
</dbReference>
<proteinExistence type="inferred from homology"/>
<accession>A0A1C2E2Y7</accession>